<dbReference type="Gene3D" id="3.40.50.2000">
    <property type="entry name" value="Glycogen Phosphorylase B"/>
    <property type="match status" value="1"/>
</dbReference>
<keyword evidence="7" id="KW-1185">Reference proteome</keyword>
<name>A0AAW2GR90_9HYME</name>
<dbReference type="PANTHER" id="PTHR48043">
    <property type="entry name" value="EG:EG0003.4 PROTEIN-RELATED"/>
    <property type="match status" value="1"/>
</dbReference>
<comment type="caution">
    <text evidence="6">The sequence shown here is derived from an EMBL/GenBank/DDBJ whole genome shotgun (WGS) entry which is preliminary data.</text>
</comment>
<dbReference type="AlphaFoldDB" id="A0AAW2GR90"/>
<organism evidence="6 7">
    <name type="scientific">Cardiocondyla obscurior</name>
    <dbReference type="NCBI Taxonomy" id="286306"/>
    <lineage>
        <taxon>Eukaryota</taxon>
        <taxon>Metazoa</taxon>
        <taxon>Ecdysozoa</taxon>
        <taxon>Arthropoda</taxon>
        <taxon>Hexapoda</taxon>
        <taxon>Insecta</taxon>
        <taxon>Pterygota</taxon>
        <taxon>Neoptera</taxon>
        <taxon>Endopterygota</taxon>
        <taxon>Hymenoptera</taxon>
        <taxon>Apocrita</taxon>
        <taxon>Aculeata</taxon>
        <taxon>Formicoidea</taxon>
        <taxon>Formicidae</taxon>
        <taxon>Myrmicinae</taxon>
        <taxon>Cardiocondyla</taxon>
    </lineage>
</organism>
<reference evidence="6 7" key="1">
    <citation type="submission" date="2023-03" db="EMBL/GenBank/DDBJ databases">
        <title>High recombination rates correlate with genetic variation in Cardiocondyla obscurior ants.</title>
        <authorList>
            <person name="Errbii M."/>
        </authorList>
    </citation>
    <scope>NUCLEOTIDE SEQUENCE [LARGE SCALE GENOMIC DNA]</scope>
    <source>
        <strain evidence="6">Alpha-2009</strain>
        <tissue evidence="6">Whole body</tissue>
    </source>
</reference>
<evidence type="ECO:0000256" key="3">
    <source>
        <dbReference type="ARBA" id="ARBA00022679"/>
    </source>
</evidence>
<evidence type="ECO:0000256" key="4">
    <source>
        <dbReference type="SAM" id="Phobius"/>
    </source>
</evidence>
<dbReference type="SUPFAM" id="SSF53756">
    <property type="entry name" value="UDP-Glycosyltransferase/glycogen phosphorylase"/>
    <property type="match status" value="1"/>
</dbReference>
<evidence type="ECO:0008006" key="8">
    <source>
        <dbReference type="Google" id="ProtNLM"/>
    </source>
</evidence>
<keyword evidence="4" id="KW-0812">Transmembrane</keyword>
<dbReference type="CDD" id="cd03784">
    <property type="entry name" value="GT1_Gtf-like"/>
    <property type="match status" value="1"/>
</dbReference>
<dbReference type="Pfam" id="PF00201">
    <property type="entry name" value="UDPGT"/>
    <property type="match status" value="1"/>
</dbReference>
<evidence type="ECO:0000256" key="5">
    <source>
        <dbReference type="SAM" id="SignalP"/>
    </source>
</evidence>
<evidence type="ECO:0000313" key="7">
    <source>
        <dbReference type="Proteomes" id="UP001430953"/>
    </source>
</evidence>
<dbReference type="Proteomes" id="UP001430953">
    <property type="component" value="Unassembled WGS sequence"/>
</dbReference>
<keyword evidence="5" id="KW-0732">Signal</keyword>
<proteinExistence type="inferred from homology"/>
<keyword evidence="3" id="KW-0808">Transferase</keyword>
<feature type="signal peptide" evidence="5">
    <location>
        <begin position="1"/>
        <end position="22"/>
    </location>
</feature>
<accession>A0AAW2GR90</accession>
<dbReference type="GO" id="GO:0008194">
    <property type="term" value="F:UDP-glycosyltransferase activity"/>
    <property type="evidence" value="ECO:0007669"/>
    <property type="project" value="InterPro"/>
</dbReference>
<keyword evidence="2" id="KW-0328">Glycosyltransferase</keyword>
<dbReference type="EMBL" id="JADYXP020000002">
    <property type="protein sequence ID" value="KAL0129740.1"/>
    <property type="molecule type" value="Genomic_DNA"/>
</dbReference>
<protein>
    <recommendedName>
        <fullName evidence="8">UDP-glucuronosyltransferase</fullName>
    </recommendedName>
</protein>
<gene>
    <name evidence="6" type="ORF">PUN28_001771</name>
</gene>
<feature type="transmembrane region" description="Helical" evidence="4">
    <location>
        <begin position="494"/>
        <end position="513"/>
    </location>
</feature>
<evidence type="ECO:0000256" key="1">
    <source>
        <dbReference type="ARBA" id="ARBA00009995"/>
    </source>
</evidence>
<keyword evidence="4" id="KW-0472">Membrane</keyword>
<keyword evidence="4" id="KW-1133">Transmembrane helix</keyword>
<evidence type="ECO:0000256" key="2">
    <source>
        <dbReference type="ARBA" id="ARBA00022676"/>
    </source>
</evidence>
<dbReference type="PANTHER" id="PTHR48043:SF159">
    <property type="entry name" value="EG:EG0003.4 PROTEIN-RELATED"/>
    <property type="match status" value="1"/>
</dbReference>
<feature type="chain" id="PRO_5043788975" description="UDP-glucuronosyltransferase" evidence="5">
    <location>
        <begin position="23"/>
        <end position="534"/>
    </location>
</feature>
<dbReference type="InterPro" id="IPR002213">
    <property type="entry name" value="UDP_glucos_trans"/>
</dbReference>
<evidence type="ECO:0000313" key="6">
    <source>
        <dbReference type="EMBL" id="KAL0129740.1"/>
    </source>
</evidence>
<comment type="similarity">
    <text evidence="1">Belongs to the UDP-glycosyltransferase family.</text>
</comment>
<sequence length="534" mass="60971">MSRDFSVSFYFICCILINLVTASKPLSVLLLQNIPAVSHHIWAEHLAKELLRKGHHVHAVSIQEINIKGKLAENLTYSIFEDIMISPDEFNDFGPDKWEKLNEFYSAYVFYVWAIIKCEAEIKTETAKNLLELVKTVEFDVIVLDITMHQCFSGLYEIAKGKPFLVGLCPMGSAPWLKDFIGGPSYSNIRPYTSSVSAKPVGLWQKTWNTIYYTVDDLLRQYYYMPNVQRIAEEYIGHSIRPLHEIDKRIDIILINSHPTFESAIPLPPNTLEVGGMHVQPIIGDTVTCPEDIRMFLDEAKSGAIIISLGTNVKWKLFKADKIKAVILALAKLKQRVLWKLDMDVSFKIPNNIMIAKWIPQKEILSHTNVRAIWTHGGLLSTHEAIWKGVPMIVTPFFVDQKSNAEILVAKGVAIRLDFKTLTTQSTLRAIKEIFNNESYKKNIKRLSSNFRDRPISPLDLAVWSIEYTVRHPNGSLATSLRSQSWVEQNLIDVYAFLSFTLVIISLSVLFVIKLSMHFYYNCVTTKLRKSKQS</sequence>
<dbReference type="InterPro" id="IPR050271">
    <property type="entry name" value="UDP-glycosyltransferase"/>
</dbReference>
<dbReference type="FunFam" id="3.40.50.2000:FF:000050">
    <property type="entry name" value="UDP-glucuronosyltransferase"/>
    <property type="match status" value="1"/>
</dbReference>